<dbReference type="HOGENOM" id="CLU_2812992_0_0_1"/>
<dbReference type="EMBL" id="GL870878">
    <property type="protein sequence ID" value="EIJ88378.1"/>
    <property type="molecule type" value="Genomic_DNA"/>
</dbReference>
<dbReference type="OMA" id="VSMANDR"/>
<evidence type="ECO:0000313" key="2">
    <source>
        <dbReference type="Proteomes" id="UP000002872"/>
    </source>
</evidence>
<dbReference type="InParanoid" id="I3EGN1"/>
<dbReference type="OrthoDB" id="2186729at2759"/>
<organism evidence="1 2">
    <name type="scientific">Nematocida parisii (strain ERTm3)</name>
    <name type="common">Nematode killer fungus</name>
    <dbReference type="NCBI Taxonomy" id="935791"/>
    <lineage>
        <taxon>Eukaryota</taxon>
        <taxon>Fungi</taxon>
        <taxon>Fungi incertae sedis</taxon>
        <taxon>Microsporidia</taxon>
        <taxon>Nematocida</taxon>
    </lineage>
</organism>
<keyword evidence="2" id="KW-1185">Reference proteome</keyword>
<dbReference type="VEuPathDB" id="MicrosporidiaDB:NEQG_01068"/>
<sequence length="67" mass="7892">MMFVSMANDRKFESLNKKQKTFGQRLIYPVENRFAPKKYNDPSVGTRVNVKQLKLRYSKISGFFEAI</sequence>
<evidence type="ECO:0000313" key="1">
    <source>
        <dbReference type="EMBL" id="EIJ88378.1"/>
    </source>
</evidence>
<reference evidence="1" key="1">
    <citation type="submission" date="2011-01" db="EMBL/GenBank/DDBJ databases">
        <title>The Genome Sequence of Nematocida parisii strain ERTm3.</title>
        <authorList>
            <consortium name="The Broad Institute Genome Sequencing Platform"/>
            <consortium name="The Broad Institute Genome Sequencing Center for Infectious Disease"/>
            <person name="Cuomo C."/>
            <person name="Troemel E."/>
            <person name="Young S.K."/>
            <person name="Zeng Q."/>
            <person name="Gargeya S."/>
            <person name="Fitzgerald M."/>
            <person name="Haas B."/>
            <person name="Abouelleil A."/>
            <person name="Alvarado L."/>
            <person name="Arachchi H.M."/>
            <person name="Berlin A."/>
            <person name="Chapman S.B."/>
            <person name="Gearin G."/>
            <person name="Goldberg J."/>
            <person name="Griggs A."/>
            <person name="Gujja S."/>
            <person name="Hansen M."/>
            <person name="Heiman D."/>
            <person name="Howarth C."/>
            <person name="Larimer J."/>
            <person name="Lui A."/>
            <person name="MacDonald P.J.P."/>
            <person name="McCowen C."/>
            <person name="Montmayeur A."/>
            <person name="Murphy C."/>
            <person name="Neiman D."/>
            <person name="Pearson M."/>
            <person name="Priest M."/>
            <person name="Roberts A."/>
            <person name="Saif S."/>
            <person name="Shea T."/>
            <person name="Sisk P."/>
            <person name="Stolte C."/>
            <person name="Sykes S."/>
            <person name="Wortman J."/>
            <person name="Nusbaum C."/>
            <person name="Birren B."/>
        </authorList>
    </citation>
    <scope>NUCLEOTIDE SEQUENCE</scope>
    <source>
        <strain evidence="1">ERTm3</strain>
    </source>
</reference>
<gene>
    <name evidence="1" type="ORF">NEQG_01068</name>
</gene>
<proteinExistence type="predicted"/>
<dbReference type="AlphaFoldDB" id="I3EGN1"/>
<name>I3EGN1_NEMP3</name>
<protein>
    <submittedName>
        <fullName evidence="1">Uncharacterized protein</fullName>
    </submittedName>
</protein>
<accession>I3EGN1</accession>
<dbReference type="Proteomes" id="UP000002872">
    <property type="component" value="Unassembled WGS sequence"/>
</dbReference>